<dbReference type="SUPFAM" id="SSF54523">
    <property type="entry name" value="Pili subunits"/>
    <property type="match status" value="1"/>
</dbReference>
<reference evidence="5 6" key="1">
    <citation type="submission" date="2020-08" db="EMBL/GenBank/DDBJ databases">
        <title>Genomic Encyclopedia of Type Strains, Phase IV (KMG-IV): sequencing the most valuable type-strain genomes for metagenomic binning, comparative biology and taxonomic classification.</title>
        <authorList>
            <person name="Goeker M."/>
        </authorList>
    </citation>
    <scope>NUCLEOTIDE SEQUENCE [LARGE SCALE GENOMIC DNA]</scope>
    <source>
        <strain evidence="5 6">DSM 19612</strain>
    </source>
</reference>
<evidence type="ECO:0000256" key="3">
    <source>
        <dbReference type="ARBA" id="ARBA00023287"/>
    </source>
</evidence>
<keyword evidence="4" id="KW-1133">Transmembrane helix</keyword>
<dbReference type="AlphaFoldDB" id="A0A841Q9Z2"/>
<evidence type="ECO:0000256" key="2">
    <source>
        <dbReference type="ARBA" id="ARBA00022481"/>
    </source>
</evidence>
<accession>A0A841Q9Z2</accession>
<comment type="caution">
    <text evidence="5">The sequence shown here is derived from an EMBL/GenBank/DDBJ whole genome shotgun (WGS) entry which is preliminary data.</text>
</comment>
<dbReference type="RefSeq" id="WP_174497533.1">
    <property type="nucleotide sequence ID" value="NZ_CADDWK010000016.1"/>
</dbReference>
<dbReference type="GO" id="GO:0015627">
    <property type="term" value="C:type II protein secretion system complex"/>
    <property type="evidence" value="ECO:0007669"/>
    <property type="project" value="InterPro"/>
</dbReference>
<dbReference type="Pfam" id="PF07963">
    <property type="entry name" value="N_methyl"/>
    <property type="match status" value="1"/>
</dbReference>
<dbReference type="NCBIfam" id="TIGR02532">
    <property type="entry name" value="IV_pilin_GFxxxE"/>
    <property type="match status" value="1"/>
</dbReference>
<evidence type="ECO:0000256" key="4">
    <source>
        <dbReference type="SAM" id="Phobius"/>
    </source>
</evidence>
<dbReference type="GO" id="GO:0015628">
    <property type="term" value="P:protein secretion by the type II secretion system"/>
    <property type="evidence" value="ECO:0007669"/>
    <property type="project" value="InterPro"/>
</dbReference>
<dbReference type="Gene3D" id="3.30.700.10">
    <property type="entry name" value="Glycoprotein, Type 4 Pilin"/>
    <property type="match status" value="1"/>
</dbReference>
<dbReference type="InterPro" id="IPR045584">
    <property type="entry name" value="Pilin-like"/>
</dbReference>
<evidence type="ECO:0000313" key="6">
    <source>
        <dbReference type="Proteomes" id="UP000581688"/>
    </source>
</evidence>
<keyword evidence="4" id="KW-0812">Transmembrane</keyword>
<protein>
    <submittedName>
        <fullName evidence="5">Type IV pilus assembly protein PilA</fullName>
    </submittedName>
</protein>
<gene>
    <name evidence="5" type="ORF">HNQ94_003552</name>
</gene>
<proteinExistence type="predicted"/>
<feature type="transmembrane region" description="Helical" evidence="4">
    <location>
        <begin position="12"/>
        <end position="35"/>
    </location>
</feature>
<sequence length="144" mass="15092">MLKRVLKNEKGLTLIELLAVIVILGIIAAIAIPAIGNIIQNSKEDGVKSDAIAILEGAKLYQIENPDQTGTAVDVDDLSEYVELTDTKLADATIDFSGDVLTITGSAEAGKVTIEFTDATIKQINDDESGDGINAIPNPSAVTP</sequence>
<comment type="subcellular location">
    <subcellularLocation>
        <location evidence="1">Cell surface</location>
    </subcellularLocation>
</comment>
<name>A0A841Q9Z2_9BACI</name>
<evidence type="ECO:0000256" key="1">
    <source>
        <dbReference type="ARBA" id="ARBA00004241"/>
    </source>
</evidence>
<keyword evidence="2" id="KW-0488">Methylation</keyword>
<dbReference type="EMBL" id="JACHGH010000015">
    <property type="protein sequence ID" value="MBB6455057.1"/>
    <property type="molecule type" value="Genomic_DNA"/>
</dbReference>
<keyword evidence="3" id="KW-0178">Competence</keyword>
<dbReference type="InterPro" id="IPR012902">
    <property type="entry name" value="N_methyl_site"/>
</dbReference>
<dbReference type="GO" id="GO:0030420">
    <property type="term" value="P:establishment of competence for transformation"/>
    <property type="evidence" value="ECO:0007669"/>
    <property type="project" value="UniProtKB-KW"/>
</dbReference>
<dbReference type="InterPro" id="IPR000983">
    <property type="entry name" value="Bac_GSPG_pilin"/>
</dbReference>
<dbReference type="PROSITE" id="PS00409">
    <property type="entry name" value="PROKAR_NTER_METHYL"/>
    <property type="match status" value="1"/>
</dbReference>
<evidence type="ECO:0000313" key="5">
    <source>
        <dbReference type="EMBL" id="MBB6455057.1"/>
    </source>
</evidence>
<organism evidence="5 6">
    <name type="scientific">Salirhabdus euzebyi</name>
    <dbReference type="NCBI Taxonomy" id="394506"/>
    <lineage>
        <taxon>Bacteria</taxon>
        <taxon>Bacillati</taxon>
        <taxon>Bacillota</taxon>
        <taxon>Bacilli</taxon>
        <taxon>Bacillales</taxon>
        <taxon>Bacillaceae</taxon>
        <taxon>Salirhabdus</taxon>
    </lineage>
</organism>
<keyword evidence="6" id="KW-1185">Reference proteome</keyword>
<keyword evidence="4" id="KW-0472">Membrane</keyword>
<dbReference type="Proteomes" id="UP000581688">
    <property type="component" value="Unassembled WGS sequence"/>
</dbReference>
<dbReference type="PRINTS" id="PR00813">
    <property type="entry name" value="BCTERIALGSPG"/>
</dbReference>
<dbReference type="GO" id="GO:0009986">
    <property type="term" value="C:cell surface"/>
    <property type="evidence" value="ECO:0007669"/>
    <property type="project" value="UniProtKB-SubCell"/>
</dbReference>